<name>A0A4R0PH58_9HYPH</name>
<proteinExistence type="inferred from homology"/>
<dbReference type="SUPFAM" id="SSF64518">
    <property type="entry name" value="Phase 1 flagellin"/>
    <property type="match status" value="1"/>
</dbReference>
<dbReference type="Gene3D" id="1.20.1330.10">
    <property type="entry name" value="f41 fragment of flagellin, N-terminal domain"/>
    <property type="match status" value="2"/>
</dbReference>
<keyword evidence="2 3" id="KW-0975">Bacterial flagellum</keyword>
<dbReference type="GO" id="GO:0009288">
    <property type="term" value="C:bacterial-type flagellum"/>
    <property type="evidence" value="ECO:0007669"/>
    <property type="project" value="UniProtKB-SubCell"/>
</dbReference>
<sequence>MSSINTNVSAMTALKSLAMTNKSLETTQARISTGLAVNTASDNAAYWSIATTMRSDNKALGTVQDALGLGAATVDVAYTAMDATKEVLDDIKTKLVAAKQPGVDRSKIQSEITQLQEQLQGISSAATFSGSNWLSVDSSAASYSASASIVSSFTRDSAGAISIGTVDVAISGIALFDASATGKGLLDGGTSGTSTSAAFTWTQGSFANGDTLTLNIAVDGAAAAPVNIVVADAANFDLAALVSGLNANGTGFTASASDDGTSLVLTSDSTGSTSSIQLTGVSTTQASAVTPATIGFTTMALGTGADTGGGVLDIDISTATDAQLDSFITRVDTKTASVTTAAADLGAIKSRISMQSDFAGELMNAVERGIGQLVDADMSEESTRLQALQVQQQLGIQALSIANSNSQSILSLFR</sequence>
<feature type="domain" description="Flagellin N-terminal" evidence="4">
    <location>
        <begin position="4"/>
        <end position="135"/>
    </location>
</feature>
<comment type="caution">
    <text evidence="6">The sequence shown here is derived from an EMBL/GenBank/DDBJ whole genome shotgun (WGS) entry which is preliminary data.</text>
</comment>
<dbReference type="Pfam" id="PF00669">
    <property type="entry name" value="Flagellin_N"/>
    <property type="match status" value="1"/>
</dbReference>
<gene>
    <name evidence="6" type="ORF">E0D97_01865</name>
</gene>
<protein>
    <recommendedName>
        <fullName evidence="3">Flagellin</fullName>
    </recommendedName>
</protein>
<evidence type="ECO:0000256" key="3">
    <source>
        <dbReference type="RuleBase" id="RU362073"/>
    </source>
</evidence>
<comment type="subcellular location">
    <subcellularLocation>
        <location evidence="3">Secreted</location>
    </subcellularLocation>
    <subcellularLocation>
        <location evidence="3">Bacterial flagellum</location>
    </subcellularLocation>
</comment>
<dbReference type="EMBL" id="SJST01000001">
    <property type="protein sequence ID" value="TCD16203.1"/>
    <property type="molecule type" value="Genomic_DNA"/>
</dbReference>
<dbReference type="Pfam" id="PF00700">
    <property type="entry name" value="Flagellin_C"/>
    <property type="match status" value="1"/>
</dbReference>
<comment type="function">
    <text evidence="3">Flagellin is the subunit protein which polymerizes to form the filaments of bacterial flagella.</text>
</comment>
<keyword evidence="3" id="KW-0964">Secreted</keyword>
<dbReference type="AlphaFoldDB" id="A0A4R0PH58"/>
<dbReference type="RefSeq" id="WP_131564864.1">
    <property type="nucleotide sequence ID" value="NZ_SJST01000001.1"/>
</dbReference>
<keyword evidence="6" id="KW-0966">Cell projection</keyword>
<organism evidence="6 7">
    <name type="scientific">Oricola cellulosilytica</name>
    <dbReference type="NCBI Taxonomy" id="1429082"/>
    <lineage>
        <taxon>Bacteria</taxon>
        <taxon>Pseudomonadati</taxon>
        <taxon>Pseudomonadota</taxon>
        <taxon>Alphaproteobacteria</taxon>
        <taxon>Hyphomicrobiales</taxon>
        <taxon>Ahrensiaceae</taxon>
        <taxon>Oricola</taxon>
    </lineage>
</organism>
<evidence type="ECO:0000313" key="6">
    <source>
        <dbReference type="EMBL" id="TCD16203.1"/>
    </source>
</evidence>
<dbReference type="InterPro" id="IPR046358">
    <property type="entry name" value="Flagellin_C"/>
</dbReference>
<dbReference type="InterPro" id="IPR001029">
    <property type="entry name" value="Flagellin_N"/>
</dbReference>
<dbReference type="GO" id="GO:0005576">
    <property type="term" value="C:extracellular region"/>
    <property type="evidence" value="ECO:0007669"/>
    <property type="project" value="UniProtKB-SubCell"/>
</dbReference>
<dbReference type="GO" id="GO:0005198">
    <property type="term" value="F:structural molecule activity"/>
    <property type="evidence" value="ECO:0007669"/>
    <property type="project" value="UniProtKB-UniRule"/>
</dbReference>
<dbReference type="OrthoDB" id="8328560at2"/>
<keyword evidence="7" id="KW-1185">Reference proteome</keyword>
<dbReference type="PANTHER" id="PTHR42792">
    <property type="entry name" value="FLAGELLIN"/>
    <property type="match status" value="1"/>
</dbReference>
<keyword evidence="6" id="KW-0282">Flagellum</keyword>
<evidence type="ECO:0000256" key="2">
    <source>
        <dbReference type="ARBA" id="ARBA00023143"/>
    </source>
</evidence>
<dbReference type="PANTHER" id="PTHR42792:SF2">
    <property type="entry name" value="FLAGELLIN"/>
    <property type="match status" value="1"/>
</dbReference>
<comment type="similarity">
    <text evidence="1 3">Belongs to the bacterial flagellin family.</text>
</comment>
<feature type="domain" description="Flagellin C-terminal" evidence="5">
    <location>
        <begin position="329"/>
        <end position="413"/>
    </location>
</feature>
<accession>A0A4R0PH58</accession>
<evidence type="ECO:0000256" key="1">
    <source>
        <dbReference type="ARBA" id="ARBA00005709"/>
    </source>
</evidence>
<evidence type="ECO:0000313" key="7">
    <source>
        <dbReference type="Proteomes" id="UP000291301"/>
    </source>
</evidence>
<evidence type="ECO:0000259" key="4">
    <source>
        <dbReference type="Pfam" id="PF00669"/>
    </source>
</evidence>
<dbReference type="PRINTS" id="PR00207">
    <property type="entry name" value="FLAGELLIN"/>
</dbReference>
<dbReference type="InterPro" id="IPR001492">
    <property type="entry name" value="Flagellin"/>
</dbReference>
<reference evidence="6 7" key="1">
    <citation type="journal article" date="2015" name="Antonie Van Leeuwenhoek">
        <title>Oricola cellulosilytica gen. nov., sp. nov., a cellulose-degrading bacterium of the family Phyllobacteriaceae isolated from surface seashore water, and emended descriptions of Mesorhizobium loti and Phyllobacterium myrsinacearum.</title>
        <authorList>
            <person name="Hameed A."/>
            <person name="Shahina M."/>
            <person name="Lai W.A."/>
            <person name="Lin S.Y."/>
            <person name="Young L.S."/>
            <person name="Liu Y.C."/>
            <person name="Hsu Y.H."/>
            <person name="Young C.C."/>
        </authorList>
    </citation>
    <scope>NUCLEOTIDE SEQUENCE [LARGE SCALE GENOMIC DNA]</scope>
    <source>
        <strain evidence="6 7">KCTC 52183</strain>
    </source>
</reference>
<evidence type="ECO:0000259" key="5">
    <source>
        <dbReference type="Pfam" id="PF00700"/>
    </source>
</evidence>
<dbReference type="Proteomes" id="UP000291301">
    <property type="component" value="Unassembled WGS sequence"/>
</dbReference>
<keyword evidence="6" id="KW-0969">Cilium</keyword>